<protein>
    <submittedName>
        <fullName evidence="2">Uncharacterized protein</fullName>
    </submittedName>
</protein>
<dbReference type="AlphaFoldDB" id="A0A7L6AUJ6"/>
<reference evidence="2" key="1">
    <citation type="submission" date="2020-06" db="EMBL/GenBank/DDBJ databases">
        <title>Analysis procedures for assessing recovery of high quality, complete, closed genomes from Nanopore long read metagenome sequencing.</title>
        <authorList>
            <person name="Bessarab I."/>
            <person name="Arumugam K."/>
            <person name="Haryono M."/>
            <person name="Liu X."/>
            <person name="Roy S."/>
            <person name="Zuniga-Montanez R.E."/>
            <person name="Qiu G."/>
            <person name="Drautz-Moses D.I."/>
            <person name="Law Y.Y."/>
            <person name="Wuertz S."/>
            <person name="Lauro F.M."/>
            <person name="Huson D.H."/>
            <person name="Williams R.B."/>
        </authorList>
    </citation>
    <scope>NUCLEOTIDE SEQUENCE [LARGE SCALE GENOMIC DNA]</scope>
    <source>
        <strain evidence="2">SSD2</strain>
    </source>
</reference>
<name>A0A7L6AUJ6_9GAMM</name>
<accession>A0A7L6AUJ6</accession>
<dbReference type="Proteomes" id="UP000510621">
    <property type="component" value="Chromosome"/>
</dbReference>
<feature type="region of interest" description="Disordered" evidence="1">
    <location>
        <begin position="54"/>
        <end position="83"/>
    </location>
</feature>
<evidence type="ECO:0000256" key="1">
    <source>
        <dbReference type="SAM" id="MobiDB-lite"/>
    </source>
</evidence>
<sequence>MKLLVRAAMLGLGVWLLIMGWQTASYPVYYRLTGTVVEGKSSAFWPGGSRHPYSRKIPPSGMGIASPDAPLTSTPRHQAALLN</sequence>
<evidence type="ECO:0000313" key="2">
    <source>
        <dbReference type="EMBL" id="QLQ32774.1"/>
    </source>
</evidence>
<proteinExistence type="predicted"/>
<evidence type="ECO:0000313" key="3">
    <source>
        <dbReference type="Proteomes" id="UP000510621"/>
    </source>
</evidence>
<organism evidence="2 3">
    <name type="scientific">Candidatus Thiothrix singaporensis</name>
    <dbReference type="NCBI Taxonomy" id="2799669"/>
    <lineage>
        <taxon>Bacteria</taxon>
        <taxon>Pseudomonadati</taxon>
        <taxon>Pseudomonadota</taxon>
        <taxon>Gammaproteobacteria</taxon>
        <taxon>Thiotrichales</taxon>
        <taxon>Thiotrichaceae</taxon>
        <taxon>Thiothrix</taxon>
    </lineage>
</organism>
<gene>
    <name evidence="2" type="ORF">HZT40_15590</name>
</gene>
<dbReference type="KEGG" id="this:HZT40_15590"/>
<dbReference type="EMBL" id="CP059265">
    <property type="protein sequence ID" value="QLQ32774.1"/>
    <property type="molecule type" value="Genomic_DNA"/>
</dbReference>
<keyword evidence="3" id="KW-1185">Reference proteome</keyword>